<evidence type="ECO:0000313" key="1">
    <source>
        <dbReference type="EMBL" id="GBE87116.1"/>
    </source>
</evidence>
<dbReference type="STRING" id="139825.A0A401GY20"/>
<keyword evidence="2" id="KW-1185">Reference proteome</keyword>
<dbReference type="EMBL" id="BFAD01000010">
    <property type="protein sequence ID" value="GBE87116.1"/>
    <property type="molecule type" value="Genomic_DNA"/>
</dbReference>
<dbReference type="OrthoDB" id="2793270at2759"/>
<dbReference type="SUPFAM" id="SSF81383">
    <property type="entry name" value="F-box domain"/>
    <property type="match status" value="1"/>
</dbReference>
<dbReference type="Gene3D" id="3.80.10.10">
    <property type="entry name" value="Ribonuclease Inhibitor"/>
    <property type="match status" value="1"/>
</dbReference>
<dbReference type="InterPro" id="IPR036047">
    <property type="entry name" value="F-box-like_dom_sf"/>
</dbReference>
<dbReference type="RefSeq" id="XP_027618029.1">
    <property type="nucleotide sequence ID" value="XM_027762228.1"/>
</dbReference>
<evidence type="ECO:0008006" key="3">
    <source>
        <dbReference type="Google" id="ProtNLM"/>
    </source>
</evidence>
<name>A0A401GY20_9APHY</name>
<organism evidence="1 2">
    <name type="scientific">Sparassis crispa</name>
    <dbReference type="NCBI Taxonomy" id="139825"/>
    <lineage>
        <taxon>Eukaryota</taxon>
        <taxon>Fungi</taxon>
        <taxon>Dikarya</taxon>
        <taxon>Basidiomycota</taxon>
        <taxon>Agaricomycotina</taxon>
        <taxon>Agaricomycetes</taxon>
        <taxon>Polyporales</taxon>
        <taxon>Sparassidaceae</taxon>
        <taxon>Sparassis</taxon>
    </lineage>
</organism>
<dbReference type="AlphaFoldDB" id="A0A401GY20"/>
<proteinExistence type="predicted"/>
<dbReference type="InterPro" id="IPR032675">
    <property type="entry name" value="LRR_dom_sf"/>
</dbReference>
<accession>A0A401GY20</accession>
<evidence type="ECO:0000313" key="2">
    <source>
        <dbReference type="Proteomes" id="UP000287166"/>
    </source>
</evidence>
<gene>
    <name evidence="1" type="ORF">SCP_1003630</name>
</gene>
<dbReference type="GeneID" id="38784033"/>
<protein>
    <recommendedName>
        <fullName evidence="3">F-box domain-containing protein</fullName>
    </recommendedName>
</protein>
<reference evidence="1 2" key="1">
    <citation type="journal article" date="2018" name="Sci. Rep.">
        <title>Genome sequence of the cauliflower mushroom Sparassis crispa (Hanabiratake) and its association with beneficial usage.</title>
        <authorList>
            <person name="Kiyama R."/>
            <person name="Furutani Y."/>
            <person name="Kawaguchi K."/>
            <person name="Nakanishi T."/>
        </authorList>
    </citation>
    <scope>NUCLEOTIDE SEQUENCE [LARGE SCALE GENOMIC DNA]</scope>
</reference>
<dbReference type="Proteomes" id="UP000287166">
    <property type="component" value="Unassembled WGS sequence"/>
</dbReference>
<sequence length="454" mass="52211">MDAIISSELTGGPHIPILPQKVVDRIIDFLLDDQQSLCDCALTCRAWFPRSRQNLYDGNMEILNRRRYDSLVPTTKIKHLEPLVSIRSLTLRGLRYPFFPGTDPGEPRWIHLFSLTLGELFSGVVELTIAKWTTQNLRPSEHEVGFPCFSHIHTLRLHDCDFRSSRELERLLASFTCLGTLIIKQVDYGSGPRENDLETTWHDKGPRLCCLGVATSDAHLLDWLRRCPFTTSLRDLSLDTSVSSVWDASSRMVQALGPTLEVLRVTDSSMDFNLSAEQIDLSRCSSLRTLKVTFRMSRLKQDMLRTQIPTLLERIPATSRLQTLQMVISLESLRVSEDQQHYDWTYWRNVDRILAKEHFCKLNTVNIRVIYDTEKDREDIESLERQKNALFPELSRHGKNFQMVFIFNPPISITDATFKLKPRADGSQRWVLEPGHIPSNLGQLGVVRSICRNM</sequence>
<comment type="caution">
    <text evidence="1">The sequence shown here is derived from an EMBL/GenBank/DDBJ whole genome shotgun (WGS) entry which is preliminary data.</text>
</comment>
<dbReference type="InParanoid" id="A0A401GY20"/>